<protein>
    <recommendedName>
        <fullName evidence="3">PGG domain-containing protein</fullName>
    </recommendedName>
</protein>
<proteinExistence type="predicted"/>
<organism evidence="1 2">
    <name type="scientific">Amborella trichopoda</name>
    <dbReference type="NCBI Taxonomy" id="13333"/>
    <lineage>
        <taxon>Eukaryota</taxon>
        <taxon>Viridiplantae</taxon>
        <taxon>Streptophyta</taxon>
        <taxon>Embryophyta</taxon>
        <taxon>Tracheophyta</taxon>
        <taxon>Spermatophyta</taxon>
        <taxon>Magnoliopsida</taxon>
        <taxon>Amborellales</taxon>
        <taxon>Amborellaceae</taxon>
        <taxon>Amborella</taxon>
    </lineage>
</organism>
<dbReference type="Gramene" id="ERN15060">
    <property type="protein sequence ID" value="ERN15060"/>
    <property type="gene ID" value="AMTR_s00056p00025580"/>
</dbReference>
<reference evidence="2" key="1">
    <citation type="journal article" date="2013" name="Science">
        <title>The Amborella genome and the evolution of flowering plants.</title>
        <authorList>
            <consortium name="Amborella Genome Project"/>
        </authorList>
    </citation>
    <scope>NUCLEOTIDE SEQUENCE [LARGE SCALE GENOMIC DNA]</scope>
</reference>
<sequence>MELLSNETQNSCFQRDRDGQNPVHCMAMRACCFVLWSCRNAAKSLTDRGENFLHLCLKYGHQEMTVNLIREFDFVREVGQHSDNHGSSVLSLARATLTMR</sequence>
<dbReference type="AlphaFoldDB" id="U5CYP3"/>
<keyword evidence="2" id="KW-1185">Reference proteome</keyword>
<dbReference type="EMBL" id="KI392510">
    <property type="protein sequence ID" value="ERN15060.1"/>
    <property type="molecule type" value="Genomic_DNA"/>
</dbReference>
<accession>U5CYP3</accession>
<gene>
    <name evidence="1" type="ORF">AMTR_s00056p00025580</name>
</gene>
<evidence type="ECO:0000313" key="1">
    <source>
        <dbReference type="EMBL" id="ERN15060.1"/>
    </source>
</evidence>
<evidence type="ECO:0000313" key="2">
    <source>
        <dbReference type="Proteomes" id="UP000017836"/>
    </source>
</evidence>
<dbReference type="HOGENOM" id="CLU_150267_0_0_1"/>
<name>U5CYP3_AMBTC</name>
<evidence type="ECO:0008006" key="3">
    <source>
        <dbReference type="Google" id="ProtNLM"/>
    </source>
</evidence>
<dbReference type="Proteomes" id="UP000017836">
    <property type="component" value="Unassembled WGS sequence"/>
</dbReference>